<evidence type="ECO:0000313" key="3">
    <source>
        <dbReference type="EMBL" id="MDW4825303.1"/>
    </source>
</evidence>
<feature type="transmembrane region" description="Helical" evidence="1">
    <location>
        <begin position="43"/>
        <end position="61"/>
    </location>
</feature>
<dbReference type="EMBL" id="JAPMLD010000006">
    <property type="protein sequence ID" value="MDW4825303.1"/>
    <property type="molecule type" value="Genomic_DNA"/>
</dbReference>
<keyword evidence="1" id="KW-0812">Transmembrane</keyword>
<gene>
    <name evidence="2" type="ORF">OS133_18715</name>
    <name evidence="3" type="ORF">OS134_14635</name>
</gene>
<organism evidence="2 4">
    <name type="scientific">Shewanella fidelis</name>
    <dbReference type="NCBI Taxonomy" id="173509"/>
    <lineage>
        <taxon>Bacteria</taxon>
        <taxon>Pseudomonadati</taxon>
        <taxon>Pseudomonadota</taxon>
        <taxon>Gammaproteobacteria</taxon>
        <taxon>Alteromonadales</taxon>
        <taxon>Shewanellaceae</taxon>
        <taxon>Shewanella</taxon>
    </lineage>
</organism>
<feature type="transmembrane region" description="Helical" evidence="1">
    <location>
        <begin position="113"/>
        <end position="129"/>
    </location>
</feature>
<keyword evidence="1" id="KW-0472">Membrane</keyword>
<feature type="transmembrane region" description="Helical" evidence="1">
    <location>
        <begin position="285"/>
        <end position="309"/>
    </location>
</feature>
<dbReference type="RefSeq" id="WP_310655722.1">
    <property type="nucleotide sequence ID" value="NZ_JAPMLA010000004.1"/>
</dbReference>
<dbReference type="Proteomes" id="UP001259340">
    <property type="component" value="Unassembled WGS sequence"/>
</dbReference>
<evidence type="ECO:0000256" key="1">
    <source>
        <dbReference type="SAM" id="Phobius"/>
    </source>
</evidence>
<dbReference type="EMBL" id="JAPMLE010000001">
    <property type="protein sequence ID" value="MDR8525652.1"/>
    <property type="molecule type" value="Genomic_DNA"/>
</dbReference>
<reference evidence="2" key="2">
    <citation type="submission" date="2022-11" db="EMBL/GenBank/DDBJ databases">
        <title>Prophages regulate Shewanella fidelis motility and biofilm formation: implications for gut colonization dynamics in Ciona robusta.</title>
        <authorList>
            <person name="Natarajan O."/>
            <person name="Gibboney S.L."/>
            <person name="Young M.N."/>
            <person name="Lim S.J."/>
            <person name="Pluta N."/>
            <person name="Atkinson C.G.F."/>
            <person name="Leigh B.A."/>
            <person name="Liberti A."/>
            <person name="Kees E."/>
            <person name="Breitbart M."/>
            <person name="Gralnick J."/>
            <person name="Dishaw L.J."/>
        </authorList>
    </citation>
    <scope>NUCLEOTIDE SEQUENCE</scope>
    <source>
        <strain evidence="2">3313</strain>
    </source>
</reference>
<dbReference type="AlphaFoldDB" id="A0AAW8NRV6"/>
<feature type="transmembrane region" description="Helical" evidence="1">
    <location>
        <begin position="20"/>
        <end position="37"/>
    </location>
</feature>
<proteinExistence type="predicted"/>
<reference evidence="3 5" key="1">
    <citation type="journal article" date="2022" name="bioRxiv">
        <title>Prophages regulate Shewanella fidelis 3313 motility and biofilm formation: implications for gut colonization dynamics in Ciona robusta.</title>
        <authorList>
            <person name="Natarajan O."/>
            <person name="Gibboney S.L."/>
            <person name="Young M.N."/>
            <person name="Lim S.J."/>
            <person name="Pluta N."/>
            <person name="Atkinson C.G."/>
            <person name="Leigh B.A."/>
            <person name="Liberti A."/>
            <person name="Kees E.D."/>
            <person name="Breitbart M."/>
            <person name="Gralnick J.A."/>
            <person name="Dishaw L.J."/>
        </authorList>
    </citation>
    <scope>NUCLEOTIDE SEQUENCE [LARGE SCALE GENOMIC DNA]</scope>
    <source>
        <strain evidence="3 5">JG4066</strain>
    </source>
</reference>
<name>A0AAW8NRV6_9GAMM</name>
<keyword evidence="1" id="KW-1133">Transmembrane helix</keyword>
<accession>A0AAW8NRV6</accession>
<sequence>MNPATRIQDKVLSPFTRSMFQKASLVIGLILLLGACFYDAQAISLVLTAIATLYVTISFVFKPKLRQQIYLKDDALRVLKSAQISGFDKWVFACFVLLTAASNIYALANISTLLLVIVAYQVCLSVWVYKRLQRQDELVLLLDEQYLLLENKQSNCLLLQRFDIYLLNPSAEIISQPVDEDLAQSEVKQRQLEFVGTISLEEDPFEGDDAKAVVEQLSQYLSITSGYTLTRKSWRDGLKVFPFSLAGLYAYVFWLPDLFKFMFPVGRYRNKFGDIVIRTEGMSDFGVVFMMCIMFVFLAMPCLAFIFTFCSEVRFGTFKAVCVTKEQLWLLTPSINGHDSRNISCAEIAYISHADVQAGKDDVGPPVLYIDGDIKLIGVDSNLISLSGCAWSGRYILNHLVKLGVPLRLVAQECQPSVE</sequence>
<dbReference type="Proteomes" id="UP001271263">
    <property type="component" value="Unassembled WGS sequence"/>
</dbReference>
<keyword evidence="5" id="KW-1185">Reference proteome</keyword>
<evidence type="ECO:0000313" key="4">
    <source>
        <dbReference type="Proteomes" id="UP001259340"/>
    </source>
</evidence>
<evidence type="ECO:0000313" key="5">
    <source>
        <dbReference type="Proteomes" id="UP001271263"/>
    </source>
</evidence>
<evidence type="ECO:0000313" key="2">
    <source>
        <dbReference type="EMBL" id="MDR8525652.1"/>
    </source>
</evidence>
<protein>
    <submittedName>
        <fullName evidence="2">Uncharacterized protein</fullName>
    </submittedName>
</protein>
<comment type="caution">
    <text evidence="2">The sequence shown here is derived from an EMBL/GenBank/DDBJ whole genome shotgun (WGS) entry which is preliminary data.</text>
</comment>
<feature type="transmembrane region" description="Helical" evidence="1">
    <location>
        <begin position="240"/>
        <end position="265"/>
    </location>
</feature>